<dbReference type="GO" id="GO:0005524">
    <property type="term" value="F:ATP binding"/>
    <property type="evidence" value="ECO:0007669"/>
    <property type="project" value="InterPro"/>
</dbReference>
<dbReference type="PANTHER" id="PTHR48011:SF51">
    <property type="entry name" value="PROTEIN KINASE SUPERFAMILY PROTEIN"/>
    <property type="match status" value="1"/>
</dbReference>
<dbReference type="InterPro" id="IPR000719">
    <property type="entry name" value="Prot_kinase_dom"/>
</dbReference>
<evidence type="ECO:0000259" key="1">
    <source>
        <dbReference type="PROSITE" id="PS50011"/>
    </source>
</evidence>
<organism evidence="2 3">
    <name type="scientific">Rhamnella rubrinervis</name>
    <dbReference type="NCBI Taxonomy" id="2594499"/>
    <lineage>
        <taxon>Eukaryota</taxon>
        <taxon>Viridiplantae</taxon>
        <taxon>Streptophyta</taxon>
        <taxon>Embryophyta</taxon>
        <taxon>Tracheophyta</taxon>
        <taxon>Spermatophyta</taxon>
        <taxon>Magnoliopsida</taxon>
        <taxon>eudicotyledons</taxon>
        <taxon>Gunneridae</taxon>
        <taxon>Pentapetalae</taxon>
        <taxon>rosids</taxon>
        <taxon>fabids</taxon>
        <taxon>Rosales</taxon>
        <taxon>Rhamnaceae</taxon>
        <taxon>rhamnoid group</taxon>
        <taxon>Rhamneae</taxon>
        <taxon>Rhamnella</taxon>
    </lineage>
</organism>
<accession>A0A8K0DTT6</accession>
<proteinExistence type="predicted"/>
<dbReference type="AlphaFoldDB" id="A0A8K0DTT6"/>
<comment type="caution">
    <text evidence="2">The sequence shown here is derived from an EMBL/GenBank/DDBJ whole genome shotgun (WGS) entry which is preliminary data.</text>
</comment>
<gene>
    <name evidence="2" type="ORF">FNV43_RR21756</name>
</gene>
<reference evidence="2" key="1">
    <citation type="submission" date="2020-03" db="EMBL/GenBank/DDBJ databases">
        <title>A high-quality chromosome-level genome assembly of a woody plant with both climbing and erect habits, Rhamnella rubrinervis.</title>
        <authorList>
            <person name="Lu Z."/>
            <person name="Yang Y."/>
            <person name="Zhu X."/>
            <person name="Sun Y."/>
        </authorList>
    </citation>
    <scope>NUCLEOTIDE SEQUENCE</scope>
    <source>
        <strain evidence="2">BYM</strain>
        <tissue evidence="2">Leaf</tissue>
    </source>
</reference>
<dbReference type="EMBL" id="VOIH02000010">
    <property type="protein sequence ID" value="KAF3434671.1"/>
    <property type="molecule type" value="Genomic_DNA"/>
</dbReference>
<feature type="domain" description="Protein kinase" evidence="1">
    <location>
        <begin position="1"/>
        <end position="238"/>
    </location>
</feature>
<keyword evidence="3" id="KW-1185">Reference proteome</keyword>
<dbReference type="SUPFAM" id="SSF56112">
    <property type="entry name" value="Protein kinase-like (PK-like)"/>
    <property type="match status" value="1"/>
</dbReference>
<dbReference type="PANTHER" id="PTHR48011">
    <property type="entry name" value="CCR4-NOT TRANSCRIPTIONAL COMPLEX SUBUNIT CAF120-RELATED"/>
    <property type="match status" value="1"/>
</dbReference>
<evidence type="ECO:0000313" key="3">
    <source>
        <dbReference type="Proteomes" id="UP000796880"/>
    </source>
</evidence>
<evidence type="ECO:0000313" key="2">
    <source>
        <dbReference type="EMBL" id="KAF3434671.1"/>
    </source>
</evidence>
<dbReference type="GO" id="GO:0004672">
    <property type="term" value="F:protein kinase activity"/>
    <property type="evidence" value="ECO:0007669"/>
    <property type="project" value="InterPro"/>
</dbReference>
<dbReference type="Gene3D" id="1.10.510.10">
    <property type="entry name" value="Transferase(Phosphotransferase) domain 1"/>
    <property type="match status" value="2"/>
</dbReference>
<dbReference type="Pfam" id="PF00069">
    <property type="entry name" value="Pkinase"/>
    <property type="match status" value="1"/>
</dbReference>
<name>A0A8K0DTT6_9ROSA</name>
<dbReference type="InterPro" id="IPR011009">
    <property type="entry name" value="Kinase-like_dom_sf"/>
</dbReference>
<dbReference type="OrthoDB" id="25592at2759"/>
<sequence length="247" mass="28470">MYLHSSSRNWQKIEAIGCGSHHGTVIYLALSLYPYRPPKLIAIVHCYGNELSFENHQHQIYNLLLEYAQGGNLLDLIYSNGGCLPEFKVQIYTRMIVKGLRRIHEKGYVHCDLNPTNILVFFSHCGRVQVKIADFGSAKEPGKEEKEAPQKSNKFRFLGTPVYMSPESVVFDEVETPLDIRWLCLKESHFVRWLTLSNEEAELPPNMSAIGKQFLKKCFIRNPRKRWTAKMLLNHPLVVEDPQNLVV</sequence>
<dbReference type="Proteomes" id="UP000796880">
    <property type="component" value="Unassembled WGS sequence"/>
</dbReference>
<dbReference type="PROSITE" id="PS50011">
    <property type="entry name" value="PROTEIN_KINASE_DOM"/>
    <property type="match status" value="1"/>
</dbReference>
<dbReference type="InterPro" id="IPR052751">
    <property type="entry name" value="Plant_MAPKKK"/>
</dbReference>
<protein>
    <recommendedName>
        <fullName evidence="1">Protein kinase domain-containing protein</fullName>
    </recommendedName>
</protein>
<dbReference type="GO" id="GO:0007165">
    <property type="term" value="P:signal transduction"/>
    <property type="evidence" value="ECO:0007669"/>
    <property type="project" value="TreeGrafter"/>
</dbReference>